<evidence type="ECO:0000259" key="3">
    <source>
        <dbReference type="PROSITE" id="PS51898"/>
    </source>
</evidence>
<keyword evidence="1" id="KW-0233">DNA recombination</keyword>
<dbReference type="GO" id="GO:0015074">
    <property type="term" value="P:DNA integration"/>
    <property type="evidence" value="ECO:0007669"/>
    <property type="project" value="InterPro"/>
</dbReference>
<dbReference type="PROSITE" id="PS51898">
    <property type="entry name" value="TYR_RECOMBINASE"/>
    <property type="match status" value="1"/>
</dbReference>
<evidence type="ECO:0000256" key="1">
    <source>
        <dbReference type="ARBA" id="ARBA00023172"/>
    </source>
</evidence>
<feature type="domain" description="Tyr recombinase" evidence="3">
    <location>
        <begin position="1"/>
        <end position="53"/>
    </location>
</feature>
<keyword evidence="5" id="KW-1185">Reference proteome</keyword>
<evidence type="ECO:0000313" key="5">
    <source>
        <dbReference type="Proteomes" id="UP000186096"/>
    </source>
</evidence>
<dbReference type="GO" id="GO:0006310">
    <property type="term" value="P:DNA recombination"/>
    <property type="evidence" value="ECO:0007669"/>
    <property type="project" value="UniProtKB-KW"/>
</dbReference>
<gene>
    <name evidence="4" type="ORF">SAMN05421833_10133</name>
</gene>
<dbReference type="SUPFAM" id="SSF56349">
    <property type="entry name" value="DNA breaking-rejoining enzymes"/>
    <property type="match status" value="1"/>
</dbReference>
<reference evidence="5" key="1">
    <citation type="submission" date="2017-01" db="EMBL/GenBank/DDBJ databases">
        <authorList>
            <person name="Varghese N."/>
            <person name="Submissions S."/>
        </authorList>
    </citation>
    <scope>NUCLEOTIDE SEQUENCE [LARGE SCALE GENOMIC DNA]</scope>
    <source>
        <strain evidence="5">ATCC 12950</strain>
    </source>
</reference>
<dbReference type="InterPro" id="IPR002104">
    <property type="entry name" value="Integrase_catalytic"/>
</dbReference>
<dbReference type="Proteomes" id="UP000186096">
    <property type="component" value="Unassembled WGS sequence"/>
</dbReference>
<dbReference type="InterPro" id="IPR011010">
    <property type="entry name" value="DNA_brk_join_enz"/>
</dbReference>
<dbReference type="AlphaFoldDB" id="A0A1N6QKW1"/>
<sequence>MRLHDLRHGAASLMLAAGVDLKVVQETLGHVSSTFTRDTYTSVYPEVARAAADPPPPSSPLDPAAHSKPA</sequence>
<dbReference type="RefSeq" id="WP_373320532.1">
    <property type="nucleotide sequence ID" value="NZ_FTNI01000001.1"/>
</dbReference>
<dbReference type="Pfam" id="PF00589">
    <property type="entry name" value="Phage_integrase"/>
    <property type="match status" value="1"/>
</dbReference>
<dbReference type="STRING" id="58117.SAMN05421833_10133"/>
<proteinExistence type="predicted"/>
<organism evidence="4 5">
    <name type="scientific">Microbispora rosea</name>
    <dbReference type="NCBI Taxonomy" id="58117"/>
    <lineage>
        <taxon>Bacteria</taxon>
        <taxon>Bacillati</taxon>
        <taxon>Actinomycetota</taxon>
        <taxon>Actinomycetes</taxon>
        <taxon>Streptosporangiales</taxon>
        <taxon>Streptosporangiaceae</taxon>
        <taxon>Microbispora</taxon>
    </lineage>
</organism>
<dbReference type="InterPro" id="IPR013762">
    <property type="entry name" value="Integrase-like_cat_sf"/>
</dbReference>
<feature type="region of interest" description="Disordered" evidence="2">
    <location>
        <begin position="48"/>
        <end position="70"/>
    </location>
</feature>
<accession>A0A1N6QKW1</accession>
<dbReference type="GO" id="GO:0003677">
    <property type="term" value="F:DNA binding"/>
    <property type="evidence" value="ECO:0007669"/>
    <property type="project" value="InterPro"/>
</dbReference>
<dbReference type="Gene3D" id="1.10.443.10">
    <property type="entry name" value="Intergrase catalytic core"/>
    <property type="match status" value="1"/>
</dbReference>
<protein>
    <submittedName>
        <fullName evidence="4">Phage integrase family protein</fullName>
    </submittedName>
</protein>
<evidence type="ECO:0000256" key="2">
    <source>
        <dbReference type="SAM" id="MobiDB-lite"/>
    </source>
</evidence>
<dbReference type="EMBL" id="FTNI01000001">
    <property type="protein sequence ID" value="SIQ17210.1"/>
    <property type="molecule type" value="Genomic_DNA"/>
</dbReference>
<name>A0A1N6QKW1_9ACTN</name>
<evidence type="ECO:0000313" key="4">
    <source>
        <dbReference type="EMBL" id="SIQ17210.1"/>
    </source>
</evidence>